<feature type="compositionally biased region" description="Pro residues" evidence="1">
    <location>
        <begin position="179"/>
        <end position="195"/>
    </location>
</feature>
<evidence type="ECO:0000313" key="3">
    <source>
        <dbReference type="Proteomes" id="UP001318300"/>
    </source>
</evidence>
<protein>
    <submittedName>
        <fullName evidence="2">Uncharacterized protein</fullName>
    </submittedName>
</protein>
<accession>A0ABX0T4Y5</accession>
<dbReference type="RefSeq" id="WP_166779663.1">
    <property type="nucleotide sequence ID" value="NZ_JAAOYO010000002.1"/>
</dbReference>
<gene>
    <name evidence="2" type="ORF">E9228_001191</name>
</gene>
<dbReference type="EMBL" id="JAAOYO010000002">
    <property type="protein sequence ID" value="NII40555.1"/>
    <property type="molecule type" value="Genomic_DNA"/>
</dbReference>
<organism evidence="2 3">
    <name type="scientific">Curtobacterium salicis</name>
    <dbReference type="NCBI Taxonomy" id="1779862"/>
    <lineage>
        <taxon>Bacteria</taxon>
        <taxon>Bacillati</taxon>
        <taxon>Actinomycetota</taxon>
        <taxon>Actinomycetes</taxon>
        <taxon>Micrococcales</taxon>
        <taxon>Microbacteriaceae</taxon>
        <taxon>Curtobacterium</taxon>
    </lineage>
</organism>
<dbReference type="Proteomes" id="UP001318300">
    <property type="component" value="Unassembled WGS sequence"/>
</dbReference>
<feature type="compositionally biased region" description="Polar residues" evidence="1">
    <location>
        <begin position="72"/>
        <end position="83"/>
    </location>
</feature>
<proteinExistence type="predicted"/>
<feature type="region of interest" description="Disordered" evidence="1">
    <location>
        <begin position="69"/>
        <end position="92"/>
    </location>
</feature>
<keyword evidence="3" id="KW-1185">Reference proteome</keyword>
<evidence type="ECO:0000256" key="1">
    <source>
        <dbReference type="SAM" id="MobiDB-lite"/>
    </source>
</evidence>
<sequence>MPKDAAGLSQEQVHAMTLHEEFDRYRDRYDHMQRLLAGAQLAVHGGEWHWNGGDDIPQIGGDGMAPLPGADTHNTSALTSSRSYDPEGAEGAKSDLDPMLDSFAANNWSSHVERVGPTSYLDGFTSDGWRVEYLVRRSGHHSLTVSSDLFWTNDDDALSEAVGSRAAGLHPRSSRPGEYPDPPTWDSPIISPPKI</sequence>
<evidence type="ECO:0000313" key="2">
    <source>
        <dbReference type="EMBL" id="NII40555.1"/>
    </source>
</evidence>
<comment type="caution">
    <text evidence="2">The sequence shown here is derived from an EMBL/GenBank/DDBJ whole genome shotgun (WGS) entry which is preliminary data.</text>
</comment>
<name>A0ABX0T4Y5_9MICO</name>
<reference evidence="2 3" key="1">
    <citation type="submission" date="2020-03" db="EMBL/GenBank/DDBJ databases">
        <title>Above-ground endophytic microbial communities from plants in different locations in the United States.</title>
        <authorList>
            <person name="Frank C."/>
        </authorList>
    </citation>
    <scope>NUCLEOTIDE SEQUENCE [LARGE SCALE GENOMIC DNA]</scope>
    <source>
        <strain evidence="2 3">WW7</strain>
    </source>
</reference>
<feature type="region of interest" description="Disordered" evidence="1">
    <location>
        <begin position="162"/>
        <end position="195"/>
    </location>
</feature>